<gene>
    <name evidence="1" type="ORF">Ataiwa_37910</name>
</gene>
<keyword evidence="2" id="KW-1185">Reference proteome</keyword>
<comment type="caution">
    <text evidence="1">The sequence shown here is derived from an EMBL/GenBank/DDBJ whole genome shotgun (WGS) entry which is preliminary data.</text>
</comment>
<evidence type="ECO:0000313" key="2">
    <source>
        <dbReference type="Proteomes" id="UP001307705"/>
    </source>
</evidence>
<evidence type="ECO:0000313" key="1">
    <source>
        <dbReference type="EMBL" id="GMQ35518.1"/>
    </source>
</evidence>
<proteinExistence type="predicted"/>
<dbReference type="EMBL" id="BTPE01000020">
    <property type="protein sequence ID" value="GMQ35518.1"/>
    <property type="molecule type" value="Genomic_DNA"/>
</dbReference>
<reference evidence="1 2" key="1">
    <citation type="submission" date="2023-08" db="EMBL/GenBank/DDBJ databases">
        <title>Draft genome sequence of Algoriphagus taiwanensis.</title>
        <authorList>
            <person name="Takatani N."/>
            <person name="Hosokawa M."/>
            <person name="Sawabe T."/>
        </authorList>
    </citation>
    <scope>NUCLEOTIDE SEQUENCE [LARGE SCALE GENOMIC DNA]</scope>
    <source>
        <strain evidence="1 2">JCM 19755</strain>
    </source>
</reference>
<name>A0ABQ6Q5R3_9BACT</name>
<dbReference type="Proteomes" id="UP001307705">
    <property type="component" value="Unassembled WGS sequence"/>
</dbReference>
<protein>
    <submittedName>
        <fullName evidence="1">Uncharacterized protein</fullName>
    </submittedName>
</protein>
<accession>A0ABQ6Q5R3</accession>
<sequence>MILIFCLAIVTMLKKRLIIFPKDVQIITGRSERYAQRLLVKIKISFQKEPHQFVTVDEFAAFAGIPKEKIDPYIT</sequence>
<organism evidence="1 2">
    <name type="scientific">Algoriphagus taiwanensis</name>
    <dbReference type="NCBI Taxonomy" id="1445656"/>
    <lineage>
        <taxon>Bacteria</taxon>
        <taxon>Pseudomonadati</taxon>
        <taxon>Bacteroidota</taxon>
        <taxon>Cytophagia</taxon>
        <taxon>Cytophagales</taxon>
        <taxon>Cyclobacteriaceae</taxon>
        <taxon>Algoriphagus</taxon>
    </lineage>
</organism>